<feature type="compositionally biased region" description="Basic and acidic residues" evidence="1">
    <location>
        <begin position="68"/>
        <end position="90"/>
    </location>
</feature>
<organism evidence="2 3">
    <name type="scientific">Halteria grandinella</name>
    <dbReference type="NCBI Taxonomy" id="5974"/>
    <lineage>
        <taxon>Eukaryota</taxon>
        <taxon>Sar</taxon>
        <taxon>Alveolata</taxon>
        <taxon>Ciliophora</taxon>
        <taxon>Intramacronucleata</taxon>
        <taxon>Spirotrichea</taxon>
        <taxon>Stichotrichia</taxon>
        <taxon>Sporadotrichida</taxon>
        <taxon>Halteriidae</taxon>
        <taxon>Halteria</taxon>
    </lineage>
</organism>
<comment type="caution">
    <text evidence="2">The sequence shown here is derived from an EMBL/GenBank/DDBJ whole genome shotgun (WGS) entry which is preliminary data.</text>
</comment>
<dbReference type="Proteomes" id="UP000785679">
    <property type="component" value="Unassembled WGS sequence"/>
</dbReference>
<evidence type="ECO:0000313" key="3">
    <source>
        <dbReference type="Proteomes" id="UP000785679"/>
    </source>
</evidence>
<gene>
    <name evidence="2" type="ORF">FGO68_gene15264</name>
</gene>
<accession>A0A8J8T9R1</accession>
<keyword evidence="3" id="KW-1185">Reference proteome</keyword>
<dbReference type="AlphaFoldDB" id="A0A8J8T9R1"/>
<proteinExistence type="predicted"/>
<feature type="region of interest" description="Disordered" evidence="1">
    <location>
        <begin position="32"/>
        <end position="117"/>
    </location>
</feature>
<evidence type="ECO:0000313" key="2">
    <source>
        <dbReference type="EMBL" id="TNV87782.1"/>
    </source>
</evidence>
<reference evidence="2" key="1">
    <citation type="submission" date="2019-06" db="EMBL/GenBank/DDBJ databases">
        <authorList>
            <person name="Zheng W."/>
        </authorList>
    </citation>
    <scope>NUCLEOTIDE SEQUENCE</scope>
    <source>
        <strain evidence="2">QDHG01</strain>
    </source>
</reference>
<dbReference type="EMBL" id="RRYP01000225">
    <property type="protein sequence ID" value="TNV87782.1"/>
    <property type="molecule type" value="Genomic_DNA"/>
</dbReference>
<sequence length="117" mass="13504">MVALKLNKYVQGNQELQPRAAEEMAREGLLTAPIETAERPLPGSRPVPVTPGTIQILRRGREAEEETHEPQEGGLRRREEHRDRKGEPHTLRKNVQNTQHHKENWTHPKIQWTQSKG</sequence>
<name>A0A8J8T9R1_HALGN</name>
<evidence type="ECO:0000256" key="1">
    <source>
        <dbReference type="SAM" id="MobiDB-lite"/>
    </source>
</evidence>
<protein>
    <submittedName>
        <fullName evidence="2">Uncharacterized protein</fullName>
    </submittedName>
</protein>